<dbReference type="EMBL" id="AK440509">
    <property type="protein sequence ID" value="BAN64303.1"/>
    <property type="molecule type" value="mRNA"/>
</dbReference>
<dbReference type="Gene3D" id="2.130.10.10">
    <property type="entry name" value="YVTN repeat-like/Quinoprotein amine dehydrogenase"/>
    <property type="match status" value="1"/>
</dbReference>
<sequence>MLLLTDYNVLIESLQTYRSECVLAHLQSGCFFNSDITSLFCGAEARIDRNIKRYLSAPCTFPSLHSVIPPYAPSTALSVCRDSIAGVYHDLETGKCISRISRGVYSSRVTDGVPDLGGTCTHLSAASDCSSPLVFLSSALGDINVIDLRVGVKGEFGQPVIRLSRCHSGAISSMYNFRGFNFSLISGGFEDGKLHFYDLRYPYDHVNSSFTECPLILRTFEIHLRNQTKYSEMDESSQQILNHMKLGRITDLAVTHDERLIAVSNAQSELAICTAHEDVRVMKMGFLSPKDDYATSIHFGQNDLQLYCATYDLVAGIERCKRYIQVNYDSDSPESDEPLPYPYNFVSWPMLNFQSNNWVTTPVERFSYGDDFNLLEDFHRGCLFGGDFTYSGGSSGDASGSDSLLDCISVTKGAEAASRHRLFRNRSPGILNPFVFTPYGEYIVSTGGCESAVATVDVWHPERQELISSSSTPETRGVRFEHICASEGGVVLLSGSFERAVDYSISANTHEKQLNKCVCVMKLVPDGVLDSSIESPPLHCSVI</sequence>
<dbReference type="InterPro" id="IPR036322">
    <property type="entry name" value="WD40_repeat_dom_sf"/>
</dbReference>
<organism evidence="1">
    <name type="scientific">Babesia bovis</name>
    <dbReference type="NCBI Taxonomy" id="5865"/>
    <lineage>
        <taxon>Eukaryota</taxon>
        <taxon>Sar</taxon>
        <taxon>Alveolata</taxon>
        <taxon>Apicomplexa</taxon>
        <taxon>Aconoidasida</taxon>
        <taxon>Piroplasmida</taxon>
        <taxon>Babesiidae</taxon>
        <taxon>Babesia</taxon>
    </lineage>
</organism>
<reference evidence="1" key="1">
    <citation type="journal article" date="2014" name="BMC Genomics">
        <title>The Babesia bovis gene and promoter model: an update from full-length EST analysis.</title>
        <authorList>
            <person name="Yamagishi J."/>
            <person name="Wakaguri H."/>
            <person name="Yokoyama N."/>
            <person name="Yamashita R."/>
            <person name="Suzuki Y."/>
            <person name="Xuan X."/>
            <person name="Igarashi I."/>
        </authorList>
    </citation>
    <scope>NUCLEOTIDE SEQUENCE</scope>
    <source>
        <strain evidence="1">Texas</strain>
    </source>
</reference>
<evidence type="ECO:0000313" key="1">
    <source>
        <dbReference type="EMBL" id="BAN64303.1"/>
    </source>
</evidence>
<dbReference type="InterPro" id="IPR015943">
    <property type="entry name" value="WD40/YVTN_repeat-like_dom_sf"/>
</dbReference>
<dbReference type="AlphaFoldDB" id="S6AZ63"/>
<dbReference type="VEuPathDB" id="PiroplasmaDB:BBOV_III003550"/>
<protein>
    <submittedName>
        <fullName evidence="1">Uncharacterized protein</fullName>
    </submittedName>
</protein>
<proteinExistence type="evidence at transcript level"/>
<gene>
    <name evidence="1" type="primary">BBOV_III003550</name>
</gene>
<name>S6AZ63_BABBO</name>
<accession>S6AZ63</accession>
<dbReference type="SUPFAM" id="SSF50978">
    <property type="entry name" value="WD40 repeat-like"/>
    <property type="match status" value="1"/>
</dbReference>